<sequence length="86" mass="9582">MITYRIVAAKLRLHRGKPLLLLRSEKLGVVATQTAGDNWCGHGFRSLDLYWAAMDLYSADRWILFLSKRLALIPLVAQLTSPEGGG</sequence>
<protein>
    <submittedName>
        <fullName evidence="1">Uncharacterized protein</fullName>
    </submittedName>
</protein>
<dbReference type="EMBL" id="NMUH01001272">
    <property type="protein sequence ID" value="MQL90780.1"/>
    <property type="molecule type" value="Genomic_DNA"/>
</dbReference>
<organism evidence="1 2">
    <name type="scientific">Colocasia esculenta</name>
    <name type="common">Wild taro</name>
    <name type="synonym">Arum esculentum</name>
    <dbReference type="NCBI Taxonomy" id="4460"/>
    <lineage>
        <taxon>Eukaryota</taxon>
        <taxon>Viridiplantae</taxon>
        <taxon>Streptophyta</taxon>
        <taxon>Embryophyta</taxon>
        <taxon>Tracheophyta</taxon>
        <taxon>Spermatophyta</taxon>
        <taxon>Magnoliopsida</taxon>
        <taxon>Liliopsida</taxon>
        <taxon>Araceae</taxon>
        <taxon>Aroideae</taxon>
        <taxon>Colocasieae</taxon>
        <taxon>Colocasia</taxon>
    </lineage>
</organism>
<keyword evidence="2" id="KW-1185">Reference proteome</keyword>
<comment type="caution">
    <text evidence="1">The sequence shown here is derived from an EMBL/GenBank/DDBJ whole genome shotgun (WGS) entry which is preliminary data.</text>
</comment>
<gene>
    <name evidence="1" type="ORF">Taro_023389</name>
</gene>
<dbReference type="Proteomes" id="UP000652761">
    <property type="component" value="Unassembled WGS sequence"/>
</dbReference>
<accession>A0A843VAM8</accession>
<proteinExistence type="predicted"/>
<reference evidence="1" key="1">
    <citation type="submission" date="2017-07" db="EMBL/GenBank/DDBJ databases">
        <title>Taro Niue Genome Assembly and Annotation.</title>
        <authorList>
            <person name="Atibalentja N."/>
            <person name="Keating K."/>
            <person name="Fields C.J."/>
        </authorList>
    </citation>
    <scope>NUCLEOTIDE SEQUENCE</scope>
    <source>
        <strain evidence="1">Niue_2</strain>
        <tissue evidence="1">Leaf</tissue>
    </source>
</reference>
<evidence type="ECO:0000313" key="2">
    <source>
        <dbReference type="Proteomes" id="UP000652761"/>
    </source>
</evidence>
<dbReference type="AlphaFoldDB" id="A0A843VAM8"/>
<evidence type="ECO:0000313" key="1">
    <source>
        <dbReference type="EMBL" id="MQL90780.1"/>
    </source>
</evidence>
<name>A0A843VAM8_COLES</name>